<dbReference type="EMBL" id="BAABKN010000020">
    <property type="protein sequence ID" value="GAA4745947.1"/>
    <property type="molecule type" value="Genomic_DNA"/>
</dbReference>
<dbReference type="RefSeq" id="WP_345528006.1">
    <property type="nucleotide sequence ID" value="NZ_BAABKN010000020.1"/>
</dbReference>
<proteinExistence type="predicted"/>
<dbReference type="Proteomes" id="UP001499882">
    <property type="component" value="Unassembled WGS sequence"/>
</dbReference>
<evidence type="ECO:0000259" key="1">
    <source>
        <dbReference type="Pfam" id="PF12770"/>
    </source>
</evidence>
<comment type="caution">
    <text evidence="2">The sequence shown here is derived from an EMBL/GenBank/DDBJ whole genome shotgun (WGS) entry which is preliminary data.</text>
</comment>
<gene>
    <name evidence="2" type="ORF">GCM10023350_33400</name>
</gene>
<dbReference type="InterPro" id="IPR011990">
    <property type="entry name" value="TPR-like_helical_dom_sf"/>
</dbReference>
<protein>
    <recommendedName>
        <fullName evidence="1">CHAT domain-containing protein</fullName>
    </recommendedName>
</protein>
<accession>A0ABP8Z3Y5</accession>
<evidence type="ECO:0000313" key="3">
    <source>
        <dbReference type="Proteomes" id="UP001499882"/>
    </source>
</evidence>
<keyword evidence="3" id="KW-1185">Reference proteome</keyword>
<dbReference type="Gene3D" id="1.25.40.10">
    <property type="entry name" value="Tetratricopeptide repeat domain"/>
    <property type="match status" value="1"/>
</dbReference>
<dbReference type="Pfam" id="PF12770">
    <property type="entry name" value="CHAT"/>
    <property type="match status" value="1"/>
</dbReference>
<organism evidence="2 3">
    <name type="scientific">Nocardioides endophyticus</name>
    <dbReference type="NCBI Taxonomy" id="1353775"/>
    <lineage>
        <taxon>Bacteria</taxon>
        <taxon>Bacillati</taxon>
        <taxon>Actinomycetota</taxon>
        <taxon>Actinomycetes</taxon>
        <taxon>Propionibacteriales</taxon>
        <taxon>Nocardioidaceae</taxon>
        <taxon>Nocardioides</taxon>
    </lineage>
</organism>
<sequence>MDDYREIVDSFNDADLHPMPESLLARLRLLSESDWSDRWMQIRERPDLADDQVIAYLERSGESELARLLERVREVGPVLAEPELQLLTELLEPTASTRRAQRRLLTDLEAAWTQIERTGAHWLLPTLIDVVMTSSQSASRRQFHRFGRLAIQAASALFDVEFDLIGELMEISPDSSQARWAALAEALSEPVAVRAARVLVVAAEVGPFNAAVVARFEDRAGLALAVASRDVESVRSELEAVTLARAAVLGKVEPRSLRGEFCLGTALECLEQAQDRGASWLVKPGLNAADRAHELDVDTATSALVAARLRMEAIREGYLPHEEVHRAISLFRQAWRVHTADELRAEIANDLGDALAAAVGWRELPPENLVEALRLSDEALRRTTDPPSRLRASAMRGFRLMEAARAGHADVEDVGRAEPAMREFVSSDYTRDDPAASFNHALWLASAIRMGALPHDRWSVAIAHFRKALVLLRSRGRGIEYRHQLAVALVEAAEYGEIGPEGPSEANGIYRRLLREIDTDDSDYVDLLLSYARSTHISMMRGADLQTLTDLLDEFRRHLESLVGDWRPGQGPPPFETGSAGADGRSETIAFVADTLSGLLYEGLVAGVLGPEAVEETVALGRLAVMVGPSGSAQQAAFRGNLAGKITAAVNWRELPAEALTEAVALGRDAIAMSSPDDPSRPIYFTNLSGALFESWRLANAPDQAAHEAIRLQQQAVDAAPVGSPDRANHLTNLATVTSDVYEDRPDSTEYAQALATHREALAVTHRGSTTYLQAIYNYGHALAPAIGASAAETWTGPDAVAELRRVVDDVWHTVRYTFAHPSRRLWAVKQGHKLLAHAPLRLGESGHIDDAITTIEASRGTLMTSFAAPPAPQGLSEAVTLQYQQAAASYTRVQEGIGIGIGTEAAAVQAGDALVAAIETIRRNGAPSFAMAPSSVELASRLDPGECAAYVMAGEQEGMALLLFEDRTSARVALPGLTDRFVSASVEALLERRTSIQALARSLHSVFARPILQAFDDLHREVDTLTVVAVGRVGILPLHAAGDSESGWLDEHYNLRYSTSMRRPDDAGTPPARGAFAAISSGLDLSYVEGDELVLNHYLLRDRAQFVPLKMHEVGSALTDAALCFMSGHALHARDLGSGLVLDDGILSAGELAAYPRRPRKLAVLNACSSGQIATSLPDESIGVHAALLSLGFTGVVASFWPLRDSVALIALAKFAQLVSVDGLECSQALSRSRRWLRGVTAGELRPWIEGLASAVGMTEDLRRRLTKSIAAFPDGAVPFADPADWAPLAYFGRDISPHELGL</sequence>
<feature type="domain" description="CHAT" evidence="1">
    <location>
        <begin position="998"/>
        <end position="1294"/>
    </location>
</feature>
<reference evidence="3" key="1">
    <citation type="journal article" date="2019" name="Int. J. Syst. Evol. Microbiol.">
        <title>The Global Catalogue of Microorganisms (GCM) 10K type strain sequencing project: providing services to taxonomists for standard genome sequencing and annotation.</title>
        <authorList>
            <consortium name="The Broad Institute Genomics Platform"/>
            <consortium name="The Broad Institute Genome Sequencing Center for Infectious Disease"/>
            <person name="Wu L."/>
            <person name="Ma J."/>
        </authorList>
    </citation>
    <scope>NUCLEOTIDE SEQUENCE [LARGE SCALE GENOMIC DNA]</scope>
    <source>
        <strain evidence="3">JCM 18532</strain>
    </source>
</reference>
<evidence type="ECO:0000313" key="2">
    <source>
        <dbReference type="EMBL" id="GAA4745947.1"/>
    </source>
</evidence>
<dbReference type="InterPro" id="IPR024983">
    <property type="entry name" value="CHAT_dom"/>
</dbReference>
<name>A0ABP8Z3Y5_9ACTN</name>